<evidence type="ECO:0000256" key="5">
    <source>
        <dbReference type="ARBA" id="ARBA00038359"/>
    </source>
</evidence>
<keyword evidence="4 7" id="KW-0472">Membrane</keyword>
<accession>A0AA39QX10</accession>
<dbReference type="GO" id="GO:0016020">
    <property type="term" value="C:membrane"/>
    <property type="evidence" value="ECO:0007669"/>
    <property type="project" value="UniProtKB-SubCell"/>
</dbReference>
<evidence type="ECO:0000256" key="4">
    <source>
        <dbReference type="ARBA" id="ARBA00023136"/>
    </source>
</evidence>
<feature type="compositionally biased region" description="Basic and acidic residues" evidence="6">
    <location>
        <begin position="326"/>
        <end position="340"/>
    </location>
</feature>
<evidence type="ECO:0000256" key="6">
    <source>
        <dbReference type="SAM" id="MobiDB-lite"/>
    </source>
</evidence>
<feature type="transmembrane region" description="Helical" evidence="7">
    <location>
        <begin position="215"/>
        <end position="240"/>
    </location>
</feature>
<dbReference type="Proteomes" id="UP001166286">
    <property type="component" value="Unassembled WGS sequence"/>
</dbReference>
<keyword evidence="3 7" id="KW-1133">Transmembrane helix</keyword>
<dbReference type="AlphaFoldDB" id="A0AA39QX10"/>
<comment type="caution">
    <text evidence="9">The sequence shown here is derived from an EMBL/GenBank/DDBJ whole genome shotgun (WGS) entry which is preliminary data.</text>
</comment>
<evidence type="ECO:0000313" key="9">
    <source>
        <dbReference type="EMBL" id="KAK0510812.1"/>
    </source>
</evidence>
<feature type="domain" description="Rhodopsin" evidence="8">
    <location>
        <begin position="38"/>
        <end position="276"/>
    </location>
</feature>
<organism evidence="9 10">
    <name type="scientific">Cladonia borealis</name>
    <dbReference type="NCBI Taxonomy" id="184061"/>
    <lineage>
        <taxon>Eukaryota</taxon>
        <taxon>Fungi</taxon>
        <taxon>Dikarya</taxon>
        <taxon>Ascomycota</taxon>
        <taxon>Pezizomycotina</taxon>
        <taxon>Lecanoromycetes</taxon>
        <taxon>OSLEUM clade</taxon>
        <taxon>Lecanoromycetidae</taxon>
        <taxon>Lecanorales</taxon>
        <taxon>Lecanorineae</taxon>
        <taxon>Cladoniaceae</taxon>
        <taxon>Cladonia</taxon>
    </lineage>
</organism>
<feature type="transmembrane region" description="Helical" evidence="7">
    <location>
        <begin position="135"/>
        <end position="156"/>
    </location>
</feature>
<evidence type="ECO:0000259" key="8">
    <source>
        <dbReference type="Pfam" id="PF20684"/>
    </source>
</evidence>
<evidence type="ECO:0000256" key="1">
    <source>
        <dbReference type="ARBA" id="ARBA00004141"/>
    </source>
</evidence>
<evidence type="ECO:0000256" key="3">
    <source>
        <dbReference type="ARBA" id="ARBA00022989"/>
    </source>
</evidence>
<dbReference type="InterPro" id="IPR052337">
    <property type="entry name" value="SAT4-like"/>
</dbReference>
<evidence type="ECO:0000313" key="10">
    <source>
        <dbReference type="Proteomes" id="UP001166286"/>
    </source>
</evidence>
<comment type="subcellular location">
    <subcellularLocation>
        <location evidence="1">Membrane</location>
        <topology evidence="1">Multi-pass membrane protein</topology>
    </subcellularLocation>
</comment>
<feature type="region of interest" description="Disordered" evidence="6">
    <location>
        <begin position="326"/>
        <end position="361"/>
    </location>
</feature>
<sequence>MASLPPPPPGIDLQADKGPHIISSGIALIVLPTVFVVLRLISRYLAEAGFGWDDLLVVTSLLLSYGPNGCMMDSVRTNGFGKHLWALANPEHNTSQFLKILYIYIIFYYAAVVSIKLSILTFYRRIFPVSEIRIWLYAGYAIVGCYGVITLCVTTFQCRPIHGFWDKTIPSHCLSGDDILIVPGGFNAVLDGFVIMLPIPLLWRLRTTHRQKGILTGIFACGGFVCIISVIRLIVLARLYDVDVTWNYVDAAIWSAAEPSMGVIAACIPSLRPLFAFLRNGTPKGPTIFSKKSAQTTTSNASSRMAWPGRDEELVSGFTRLEDGNMNRDQSRDRWGHDVNVHGGWMKNGKGNGRERGGEEDEVSLQEMRNGNAAGIKVRHEITVTSEAWDYKDRVY</sequence>
<comment type="similarity">
    <text evidence="5">Belongs to the SAT4 family.</text>
</comment>
<dbReference type="PANTHER" id="PTHR33048:SF47">
    <property type="entry name" value="INTEGRAL MEMBRANE PROTEIN-RELATED"/>
    <property type="match status" value="1"/>
</dbReference>
<evidence type="ECO:0000256" key="7">
    <source>
        <dbReference type="SAM" id="Phobius"/>
    </source>
</evidence>
<gene>
    <name evidence="9" type="ORF">JMJ35_006364</name>
</gene>
<dbReference type="PANTHER" id="PTHR33048">
    <property type="entry name" value="PTH11-LIKE INTEGRAL MEMBRANE PROTEIN (AFU_ORTHOLOGUE AFUA_5G11245)"/>
    <property type="match status" value="1"/>
</dbReference>
<proteinExistence type="inferred from homology"/>
<feature type="transmembrane region" description="Helical" evidence="7">
    <location>
        <begin position="48"/>
        <end position="66"/>
    </location>
</feature>
<keyword evidence="10" id="KW-1185">Reference proteome</keyword>
<name>A0AA39QX10_9LECA</name>
<dbReference type="EMBL" id="JAFEKC020000014">
    <property type="protein sequence ID" value="KAK0510812.1"/>
    <property type="molecule type" value="Genomic_DNA"/>
</dbReference>
<evidence type="ECO:0000256" key="2">
    <source>
        <dbReference type="ARBA" id="ARBA00022692"/>
    </source>
</evidence>
<feature type="transmembrane region" description="Helical" evidence="7">
    <location>
        <begin position="20"/>
        <end position="41"/>
    </location>
</feature>
<reference evidence="9" key="1">
    <citation type="submission" date="2023-03" db="EMBL/GenBank/DDBJ databases">
        <title>Complete genome of Cladonia borealis.</title>
        <authorList>
            <person name="Park H."/>
        </authorList>
    </citation>
    <scope>NUCLEOTIDE SEQUENCE</scope>
    <source>
        <strain evidence="9">ANT050790</strain>
    </source>
</reference>
<protein>
    <recommendedName>
        <fullName evidence="8">Rhodopsin domain-containing protein</fullName>
    </recommendedName>
</protein>
<feature type="transmembrane region" description="Helical" evidence="7">
    <location>
        <begin position="101"/>
        <end position="123"/>
    </location>
</feature>
<feature type="transmembrane region" description="Helical" evidence="7">
    <location>
        <begin position="180"/>
        <end position="203"/>
    </location>
</feature>
<keyword evidence="2 7" id="KW-0812">Transmembrane</keyword>
<dbReference type="InterPro" id="IPR049326">
    <property type="entry name" value="Rhodopsin_dom_fungi"/>
</dbReference>
<dbReference type="Pfam" id="PF20684">
    <property type="entry name" value="Fung_rhodopsin"/>
    <property type="match status" value="1"/>
</dbReference>